<dbReference type="STRING" id="396588.Tgr7_2110"/>
<evidence type="ECO:0000256" key="2">
    <source>
        <dbReference type="SAM" id="MobiDB-lite"/>
    </source>
</evidence>
<dbReference type="HOGENOM" id="CLU_668911_0_0_6"/>
<keyword evidence="3" id="KW-0472">Membrane</keyword>
<sequence length="411" mass="47195">MADMKGSQSDEAEQTRGGSRREAAYYPDDEISLIDLWRTLVRRRSIIGFTVVGSLVLGIMFLIVKPDTYVFGSTIEIGHYPTEAGSRELASLDTVENALSKLQDGYIPEALRRYMDEGHEESRLRVTARNPRGSNLVVIEVKGTLDEGESILRVLNYASNQLIEDHRYLLDIQRQQLDSRLEQARLELAKYEDERMFRIQELERVRAIERTKLELSELLQQQELVESRIKRLDDMQRLLEQQIKEIRHSIEVASETRRAAVANVGDPANAMTLLMIDSDIQQNRNRLATLDERLHIGLPNEFDELQKRLDDILRAQSNMKTEIEARESELERFRIDWERSTEAQRQTVRAVEARLNAARDTRVVTQPARSLEPEGPGKSIILALSLFLGLMLGVFAAFFAEFLRNAREETA</sequence>
<feature type="transmembrane region" description="Helical" evidence="3">
    <location>
        <begin position="46"/>
        <end position="64"/>
    </location>
</feature>
<dbReference type="GO" id="GO:0004713">
    <property type="term" value="F:protein tyrosine kinase activity"/>
    <property type="evidence" value="ECO:0007669"/>
    <property type="project" value="TreeGrafter"/>
</dbReference>
<dbReference type="eggNOG" id="COG3206">
    <property type="taxonomic scope" value="Bacteria"/>
</dbReference>
<organism evidence="4 5">
    <name type="scientific">Thioalkalivibrio sulfidiphilus (strain HL-EbGR7)</name>
    <dbReference type="NCBI Taxonomy" id="396588"/>
    <lineage>
        <taxon>Bacteria</taxon>
        <taxon>Pseudomonadati</taxon>
        <taxon>Pseudomonadota</taxon>
        <taxon>Gammaproteobacteria</taxon>
        <taxon>Chromatiales</taxon>
        <taxon>Ectothiorhodospiraceae</taxon>
        <taxon>Thioalkalivibrio</taxon>
    </lineage>
</organism>
<evidence type="ECO:0008006" key="6">
    <source>
        <dbReference type="Google" id="ProtNLM"/>
    </source>
</evidence>
<keyword evidence="1" id="KW-0175">Coiled coil</keyword>
<evidence type="ECO:0000256" key="1">
    <source>
        <dbReference type="SAM" id="Coils"/>
    </source>
</evidence>
<evidence type="ECO:0000313" key="5">
    <source>
        <dbReference type="Proteomes" id="UP000002383"/>
    </source>
</evidence>
<dbReference type="Proteomes" id="UP000002383">
    <property type="component" value="Chromosome"/>
</dbReference>
<feature type="coiled-coil region" evidence="1">
    <location>
        <begin position="174"/>
        <end position="249"/>
    </location>
</feature>
<protein>
    <recommendedName>
        <fullName evidence="6">Polysaccharide chain length determinant N-terminal domain-containing protein</fullName>
    </recommendedName>
</protein>
<dbReference type="PANTHER" id="PTHR32309:SF13">
    <property type="entry name" value="FERRIC ENTEROBACTIN TRANSPORT PROTEIN FEPE"/>
    <property type="match status" value="1"/>
</dbReference>
<dbReference type="KEGG" id="tgr:Tgr7_2110"/>
<evidence type="ECO:0000256" key="3">
    <source>
        <dbReference type="SAM" id="Phobius"/>
    </source>
</evidence>
<keyword evidence="5" id="KW-1185">Reference proteome</keyword>
<dbReference type="OrthoDB" id="5781423at2"/>
<accession>B8GTU6</accession>
<keyword evidence="3" id="KW-0812">Transmembrane</keyword>
<reference evidence="4 5" key="1">
    <citation type="journal article" date="2011" name="Stand. Genomic Sci.">
        <title>Complete genome sequence of 'Thioalkalivibrio sulfidophilus' HL-EbGr7.</title>
        <authorList>
            <person name="Muyzer G."/>
            <person name="Sorokin D.Y."/>
            <person name="Mavromatis K."/>
            <person name="Lapidus A."/>
            <person name="Clum A."/>
            <person name="Ivanova N."/>
            <person name="Pati A."/>
            <person name="d'Haeseleer P."/>
            <person name="Woyke T."/>
            <person name="Kyrpides N.C."/>
        </authorList>
    </citation>
    <scope>NUCLEOTIDE SEQUENCE [LARGE SCALE GENOMIC DNA]</scope>
    <source>
        <strain evidence="4 5">HL-EbGR7</strain>
    </source>
</reference>
<feature type="region of interest" description="Disordered" evidence="2">
    <location>
        <begin position="1"/>
        <end position="21"/>
    </location>
</feature>
<feature type="transmembrane region" description="Helical" evidence="3">
    <location>
        <begin position="380"/>
        <end position="403"/>
    </location>
</feature>
<gene>
    <name evidence="4" type="ordered locus">Tgr7_2110</name>
</gene>
<dbReference type="InterPro" id="IPR050445">
    <property type="entry name" value="Bact_polysacc_biosynth/exp"/>
</dbReference>
<name>B8GTU6_THISH</name>
<proteinExistence type="predicted"/>
<dbReference type="EMBL" id="CP001339">
    <property type="protein sequence ID" value="ACL73190.1"/>
    <property type="molecule type" value="Genomic_DNA"/>
</dbReference>
<dbReference type="GO" id="GO:0005886">
    <property type="term" value="C:plasma membrane"/>
    <property type="evidence" value="ECO:0007669"/>
    <property type="project" value="TreeGrafter"/>
</dbReference>
<dbReference type="RefSeq" id="WP_012638668.1">
    <property type="nucleotide sequence ID" value="NC_011901.1"/>
</dbReference>
<keyword evidence="3" id="KW-1133">Transmembrane helix</keyword>
<evidence type="ECO:0000313" key="4">
    <source>
        <dbReference type="EMBL" id="ACL73190.1"/>
    </source>
</evidence>
<dbReference type="PANTHER" id="PTHR32309">
    <property type="entry name" value="TYROSINE-PROTEIN KINASE"/>
    <property type="match status" value="1"/>
</dbReference>
<dbReference type="AlphaFoldDB" id="B8GTU6"/>